<organism evidence="1 2">
    <name type="scientific">Rhodopirellula maiorica SM1</name>
    <dbReference type="NCBI Taxonomy" id="1265738"/>
    <lineage>
        <taxon>Bacteria</taxon>
        <taxon>Pseudomonadati</taxon>
        <taxon>Planctomycetota</taxon>
        <taxon>Planctomycetia</taxon>
        <taxon>Pirellulales</taxon>
        <taxon>Pirellulaceae</taxon>
        <taxon>Novipirellula</taxon>
    </lineage>
</organism>
<sequence>MGDTGFELIDENTVNCGVKPQGDVSAVASAVALRPIPPELVDVIRHWEAEHGRSSDSAAGDVL</sequence>
<dbReference type="PATRIC" id="fig|1265738.3.peg.1194"/>
<dbReference type="EMBL" id="ANOG01000181">
    <property type="protein sequence ID" value="EMI21869.1"/>
    <property type="molecule type" value="Genomic_DNA"/>
</dbReference>
<keyword evidence="2" id="KW-1185">Reference proteome</keyword>
<name>M5S6R1_9BACT</name>
<dbReference type="Proteomes" id="UP000011991">
    <property type="component" value="Unassembled WGS sequence"/>
</dbReference>
<accession>M5S6R1</accession>
<gene>
    <name evidence="1" type="ORF">RMSM_01198</name>
</gene>
<proteinExistence type="predicted"/>
<dbReference type="AlphaFoldDB" id="M5S6R1"/>
<evidence type="ECO:0000313" key="1">
    <source>
        <dbReference type="EMBL" id="EMI21869.1"/>
    </source>
</evidence>
<evidence type="ECO:0000313" key="2">
    <source>
        <dbReference type="Proteomes" id="UP000011991"/>
    </source>
</evidence>
<protein>
    <submittedName>
        <fullName evidence="1">Uncharacterized protein</fullName>
    </submittedName>
</protein>
<reference evidence="1 2" key="1">
    <citation type="journal article" date="2013" name="Mar. Genomics">
        <title>Expression of sulfatases in Rhodopirellula baltica and the diversity of sulfatases in the genus Rhodopirellula.</title>
        <authorList>
            <person name="Wegner C.E."/>
            <person name="Richter-Heitmann T."/>
            <person name="Klindworth A."/>
            <person name="Klockow C."/>
            <person name="Richter M."/>
            <person name="Achstetter T."/>
            <person name="Glockner F.O."/>
            <person name="Harder J."/>
        </authorList>
    </citation>
    <scope>NUCLEOTIDE SEQUENCE [LARGE SCALE GENOMIC DNA]</scope>
    <source>
        <strain evidence="1 2">SM1</strain>
    </source>
</reference>
<comment type="caution">
    <text evidence="1">The sequence shown here is derived from an EMBL/GenBank/DDBJ whole genome shotgun (WGS) entry which is preliminary data.</text>
</comment>